<accession>A0AAJ6X5D0</accession>
<dbReference type="RefSeq" id="XP_011006343.1">
    <property type="nucleotide sequence ID" value="XM_011008041.1"/>
</dbReference>
<name>A0AAJ6X5D0_POPEU</name>
<proteinExistence type="predicted"/>
<sequence length="88" mass="9776">MAAGDALLSGPDKLYTGSKDETVKSLGFPVWTGPWVFVGLPNAVKARWYCSIVNFQLYLALILLFHSFAGKTEKRLLPYGNLQILLPF</sequence>
<evidence type="ECO:0000313" key="3">
    <source>
        <dbReference type="RefSeq" id="XP_011006343.1"/>
    </source>
</evidence>
<protein>
    <submittedName>
        <fullName evidence="3">Zinc finger CCCH domain-containing protein 63-like isoform X2</fullName>
    </submittedName>
</protein>
<keyword evidence="1" id="KW-1133">Transmembrane helix</keyword>
<feature type="transmembrane region" description="Helical" evidence="1">
    <location>
        <begin position="46"/>
        <end position="65"/>
    </location>
</feature>
<keyword evidence="1" id="KW-0812">Transmembrane</keyword>
<evidence type="ECO:0000313" key="2">
    <source>
        <dbReference type="Proteomes" id="UP000694918"/>
    </source>
</evidence>
<gene>
    <name evidence="3" type="primary">LOC105112355</name>
</gene>
<keyword evidence="1" id="KW-0472">Membrane</keyword>
<keyword evidence="2" id="KW-1185">Reference proteome</keyword>
<organism evidence="2 3">
    <name type="scientific">Populus euphratica</name>
    <name type="common">Euphrates poplar</name>
    <dbReference type="NCBI Taxonomy" id="75702"/>
    <lineage>
        <taxon>Eukaryota</taxon>
        <taxon>Viridiplantae</taxon>
        <taxon>Streptophyta</taxon>
        <taxon>Embryophyta</taxon>
        <taxon>Tracheophyta</taxon>
        <taxon>Spermatophyta</taxon>
        <taxon>Magnoliopsida</taxon>
        <taxon>eudicotyledons</taxon>
        <taxon>Gunneridae</taxon>
        <taxon>Pentapetalae</taxon>
        <taxon>rosids</taxon>
        <taxon>fabids</taxon>
        <taxon>Malpighiales</taxon>
        <taxon>Salicaceae</taxon>
        <taxon>Saliceae</taxon>
        <taxon>Populus</taxon>
    </lineage>
</organism>
<reference evidence="3" key="1">
    <citation type="submission" date="2025-08" db="UniProtKB">
        <authorList>
            <consortium name="RefSeq"/>
        </authorList>
    </citation>
    <scope>IDENTIFICATION</scope>
</reference>
<evidence type="ECO:0000256" key="1">
    <source>
        <dbReference type="SAM" id="Phobius"/>
    </source>
</evidence>
<dbReference type="Proteomes" id="UP000694918">
    <property type="component" value="Unplaced"/>
</dbReference>
<dbReference type="GeneID" id="105112355"/>
<dbReference type="AlphaFoldDB" id="A0AAJ6X5D0"/>